<dbReference type="Proteomes" id="UP000325440">
    <property type="component" value="Unassembled WGS sequence"/>
</dbReference>
<reference evidence="1 2" key="1">
    <citation type="submission" date="2019-08" db="EMBL/GenBank/DDBJ databases">
        <authorList>
            <person name="Alioto T."/>
            <person name="Alioto T."/>
            <person name="Gomez Garrido J."/>
        </authorList>
    </citation>
    <scope>NUCLEOTIDE SEQUENCE [LARGE SCALE GENOMIC DNA]</scope>
</reference>
<organism evidence="1 2">
    <name type="scientific">Cinara cedri</name>
    <dbReference type="NCBI Taxonomy" id="506608"/>
    <lineage>
        <taxon>Eukaryota</taxon>
        <taxon>Metazoa</taxon>
        <taxon>Ecdysozoa</taxon>
        <taxon>Arthropoda</taxon>
        <taxon>Hexapoda</taxon>
        <taxon>Insecta</taxon>
        <taxon>Pterygota</taxon>
        <taxon>Neoptera</taxon>
        <taxon>Paraneoptera</taxon>
        <taxon>Hemiptera</taxon>
        <taxon>Sternorrhyncha</taxon>
        <taxon>Aphidomorpha</taxon>
        <taxon>Aphidoidea</taxon>
        <taxon>Aphididae</taxon>
        <taxon>Lachninae</taxon>
        <taxon>Cinara</taxon>
    </lineage>
</organism>
<accession>A0A5E4NHA7</accession>
<sequence length="129" mass="15264">MRTIRDLRVLLSSDLSFNEHIDTVCAKPYRHLGLLNRNCDGFNNIHRLRTLYYASVRSGVEFRSVVWNPMRLGLTTEIEKVQRRFLRTIARKINSAGYPASVVERQYNTNSLQTRRIKFRFLYRLVSLN</sequence>
<proteinExistence type="predicted"/>
<gene>
    <name evidence="1" type="ORF">CINCED_3A005947</name>
</gene>
<keyword evidence="2" id="KW-1185">Reference proteome</keyword>
<dbReference type="AlphaFoldDB" id="A0A5E4NHA7"/>
<evidence type="ECO:0000313" key="1">
    <source>
        <dbReference type="EMBL" id="VVC44333.1"/>
    </source>
</evidence>
<dbReference type="OrthoDB" id="6631024at2759"/>
<name>A0A5E4NHA7_9HEMI</name>
<protein>
    <submittedName>
        <fullName evidence="1">Uncharacterized protein</fullName>
    </submittedName>
</protein>
<evidence type="ECO:0000313" key="2">
    <source>
        <dbReference type="Proteomes" id="UP000325440"/>
    </source>
</evidence>
<dbReference type="EMBL" id="CABPRJ010002378">
    <property type="protein sequence ID" value="VVC44333.1"/>
    <property type="molecule type" value="Genomic_DNA"/>
</dbReference>